<dbReference type="RefSeq" id="WP_145310504.1">
    <property type="nucleotide sequence ID" value="NZ_CP037452.1"/>
</dbReference>
<dbReference type="InterPro" id="IPR001258">
    <property type="entry name" value="NHL_repeat"/>
</dbReference>
<gene>
    <name evidence="3" type="ORF">Enr17x_33980</name>
</gene>
<dbReference type="KEGG" id="gfm:Enr17x_33980"/>
<feature type="signal peptide" evidence="2">
    <location>
        <begin position="1"/>
        <end position="23"/>
    </location>
</feature>
<name>A0A518IE14_9PLAN</name>
<dbReference type="Gene3D" id="2.120.10.30">
    <property type="entry name" value="TolB, C-terminal domain"/>
    <property type="match status" value="1"/>
</dbReference>
<evidence type="ECO:0000256" key="1">
    <source>
        <dbReference type="ARBA" id="ARBA00022737"/>
    </source>
</evidence>
<dbReference type="Pfam" id="PF01436">
    <property type="entry name" value="NHL"/>
    <property type="match status" value="1"/>
</dbReference>
<proteinExistence type="predicted"/>
<protein>
    <recommendedName>
        <fullName evidence="5">NHL repeat protein</fullName>
    </recommendedName>
</protein>
<reference evidence="3 4" key="1">
    <citation type="submission" date="2019-03" db="EMBL/GenBank/DDBJ databases">
        <title>Deep-cultivation of Planctomycetes and their phenomic and genomic characterization uncovers novel biology.</title>
        <authorList>
            <person name="Wiegand S."/>
            <person name="Jogler M."/>
            <person name="Boedeker C."/>
            <person name="Pinto D."/>
            <person name="Vollmers J."/>
            <person name="Rivas-Marin E."/>
            <person name="Kohn T."/>
            <person name="Peeters S.H."/>
            <person name="Heuer A."/>
            <person name="Rast P."/>
            <person name="Oberbeckmann S."/>
            <person name="Bunk B."/>
            <person name="Jeske O."/>
            <person name="Meyerdierks A."/>
            <person name="Storesund J.E."/>
            <person name="Kallscheuer N."/>
            <person name="Luecker S."/>
            <person name="Lage O.M."/>
            <person name="Pohl T."/>
            <person name="Merkel B.J."/>
            <person name="Hornburger P."/>
            <person name="Mueller R.-W."/>
            <person name="Bruemmer F."/>
            <person name="Labrenz M."/>
            <person name="Spormann A.M."/>
            <person name="Op den Camp H."/>
            <person name="Overmann J."/>
            <person name="Amann R."/>
            <person name="Jetten M.S.M."/>
            <person name="Mascher T."/>
            <person name="Medema M.H."/>
            <person name="Devos D.P."/>
            <person name="Kaster A.-K."/>
            <person name="Ovreas L."/>
            <person name="Rohde M."/>
            <person name="Galperin M.Y."/>
            <person name="Jogler C."/>
        </authorList>
    </citation>
    <scope>NUCLEOTIDE SEQUENCE [LARGE SCALE GENOMIC DNA]</scope>
    <source>
        <strain evidence="3 4">Enr17</strain>
    </source>
</reference>
<sequence length="414" mass="47430" precursor="true">MTRQKKMLFSVVTLVFAVSAVLASVPLLIPPTDTESEPHAASEAPPIENVENETQLVLSEDEEFMQNLKQQIRSNVAGLEKMDDQQFEQFLHENHKVTSDFINTYLAQQTVSLYSPSRAKTSLNYTFDSNKLDFNTTAEYYPAQPDCKGDKLDFEILAASNFGLRGYCIRNDSVIREFGEYNTAYFSTCYDPQNDLVAFAIRGLFRIDIYNRSDWSLVRSIDNIAASSIEFYRGDLFIGGYKKDGEWFKSSIFQYSVDKGEVTNEFFSTLLADVRGLSFHDGLMAISDSYHNRIIMHDLNSGKTRLLLKGFYYPNGIHLISRDRIYVADEHHHHIRLIDLARMREIWKSPAGQLKAPCSIHQVQQGKWMGMLLISDTDNNRMIVVEPETWKIIYEVASIRGVLKSVPIFRSDTR</sequence>
<dbReference type="EMBL" id="CP037452">
    <property type="protein sequence ID" value="QDV51342.1"/>
    <property type="molecule type" value="Genomic_DNA"/>
</dbReference>
<dbReference type="SUPFAM" id="SSF63825">
    <property type="entry name" value="YWTD domain"/>
    <property type="match status" value="1"/>
</dbReference>
<keyword evidence="4" id="KW-1185">Reference proteome</keyword>
<dbReference type="AlphaFoldDB" id="A0A518IE14"/>
<accession>A0A518IE14</accession>
<evidence type="ECO:0000313" key="4">
    <source>
        <dbReference type="Proteomes" id="UP000318313"/>
    </source>
</evidence>
<evidence type="ECO:0000313" key="3">
    <source>
        <dbReference type="EMBL" id="QDV51342.1"/>
    </source>
</evidence>
<feature type="chain" id="PRO_5022033970" description="NHL repeat protein" evidence="2">
    <location>
        <begin position="24"/>
        <end position="414"/>
    </location>
</feature>
<evidence type="ECO:0008006" key="5">
    <source>
        <dbReference type="Google" id="ProtNLM"/>
    </source>
</evidence>
<organism evidence="3 4">
    <name type="scientific">Gimesia fumaroli</name>
    <dbReference type="NCBI Taxonomy" id="2527976"/>
    <lineage>
        <taxon>Bacteria</taxon>
        <taxon>Pseudomonadati</taxon>
        <taxon>Planctomycetota</taxon>
        <taxon>Planctomycetia</taxon>
        <taxon>Planctomycetales</taxon>
        <taxon>Planctomycetaceae</taxon>
        <taxon>Gimesia</taxon>
    </lineage>
</organism>
<dbReference type="Proteomes" id="UP000318313">
    <property type="component" value="Chromosome"/>
</dbReference>
<evidence type="ECO:0000256" key="2">
    <source>
        <dbReference type="SAM" id="SignalP"/>
    </source>
</evidence>
<keyword evidence="1" id="KW-0677">Repeat</keyword>
<dbReference type="InterPro" id="IPR011042">
    <property type="entry name" value="6-blade_b-propeller_TolB-like"/>
</dbReference>
<keyword evidence="2" id="KW-0732">Signal</keyword>